<dbReference type="EMBL" id="SRLO01000635">
    <property type="protein sequence ID" value="TNN49954.1"/>
    <property type="molecule type" value="Genomic_DNA"/>
</dbReference>
<name>A0A4Z2GB57_9TELE</name>
<protein>
    <submittedName>
        <fullName evidence="1">Uncharacterized protein</fullName>
    </submittedName>
</protein>
<gene>
    <name evidence="1" type="ORF">EYF80_039832</name>
</gene>
<accession>A0A4Z2GB57</accession>
<comment type="caution">
    <text evidence="1">The sequence shown here is derived from an EMBL/GenBank/DDBJ whole genome shotgun (WGS) entry which is preliminary data.</text>
</comment>
<evidence type="ECO:0000313" key="2">
    <source>
        <dbReference type="Proteomes" id="UP000314294"/>
    </source>
</evidence>
<dbReference type="OrthoDB" id="348976at2759"/>
<evidence type="ECO:0000313" key="1">
    <source>
        <dbReference type="EMBL" id="TNN49954.1"/>
    </source>
</evidence>
<dbReference type="AlphaFoldDB" id="A0A4Z2GB57"/>
<keyword evidence="2" id="KW-1185">Reference proteome</keyword>
<dbReference type="Proteomes" id="UP000314294">
    <property type="component" value="Unassembled WGS sequence"/>
</dbReference>
<sequence length="63" mass="7002">MEMEESWVSPGIQTGYGSRASTGARWGEAWVMMRVTRLVLKRGSVKSARATTPPMEWPTSTTL</sequence>
<proteinExistence type="predicted"/>
<reference evidence="1 2" key="1">
    <citation type="submission" date="2019-03" db="EMBL/GenBank/DDBJ databases">
        <title>First draft genome of Liparis tanakae, snailfish: a comprehensive survey of snailfish specific genes.</title>
        <authorList>
            <person name="Kim W."/>
            <person name="Song I."/>
            <person name="Jeong J.-H."/>
            <person name="Kim D."/>
            <person name="Kim S."/>
            <person name="Ryu S."/>
            <person name="Song J.Y."/>
            <person name="Lee S.K."/>
        </authorList>
    </citation>
    <scope>NUCLEOTIDE SEQUENCE [LARGE SCALE GENOMIC DNA]</scope>
    <source>
        <tissue evidence="1">Muscle</tissue>
    </source>
</reference>
<organism evidence="1 2">
    <name type="scientific">Liparis tanakae</name>
    <name type="common">Tanaka's snailfish</name>
    <dbReference type="NCBI Taxonomy" id="230148"/>
    <lineage>
        <taxon>Eukaryota</taxon>
        <taxon>Metazoa</taxon>
        <taxon>Chordata</taxon>
        <taxon>Craniata</taxon>
        <taxon>Vertebrata</taxon>
        <taxon>Euteleostomi</taxon>
        <taxon>Actinopterygii</taxon>
        <taxon>Neopterygii</taxon>
        <taxon>Teleostei</taxon>
        <taxon>Neoteleostei</taxon>
        <taxon>Acanthomorphata</taxon>
        <taxon>Eupercaria</taxon>
        <taxon>Perciformes</taxon>
        <taxon>Cottioidei</taxon>
        <taxon>Cottales</taxon>
        <taxon>Liparidae</taxon>
        <taxon>Liparis</taxon>
    </lineage>
</organism>